<dbReference type="EMBL" id="CACVAY010000040">
    <property type="protein sequence ID" value="CAA6809577.1"/>
    <property type="molecule type" value="Genomic_DNA"/>
</dbReference>
<feature type="region of interest" description="Disordered" evidence="2">
    <location>
        <begin position="1"/>
        <end position="25"/>
    </location>
</feature>
<dbReference type="Pfam" id="PF04519">
    <property type="entry name" value="Bactofilin"/>
    <property type="match status" value="1"/>
</dbReference>
<proteinExistence type="inferred from homology"/>
<evidence type="ECO:0000256" key="2">
    <source>
        <dbReference type="SAM" id="MobiDB-lite"/>
    </source>
</evidence>
<comment type="similarity">
    <text evidence="1">Belongs to the bactofilin family.</text>
</comment>
<evidence type="ECO:0000256" key="1">
    <source>
        <dbReference type="ARBA" id="ARBA00044755"/>
    </source>
</evidence>
<accession>A0A6S6SYG5</accession>
<protein>
    <submittedName>
        <fullName evidence="3">Protein CcmA, bactofilin family</fullName>
    </submittedName>
</protein>
<dbReference type="AlphaFoldDB" id="A0A6S6SYG5"/>
<dbReference type="InterPro" id="IPR007607">
    <property type="entry name" value="BacA/B"/>
</dbReference>
<dbReference type="PANTHER" id="PTHR35024:SF4">
    <property type="entry name" value="POLYMER-FORMING CYTOSKELETAL PROTEIN"/>
    <property type="match status" value="1"/>
</dbReference>
<gene>
    <name evidence="3" type="ORF">HELGO_WM13162</name>
</gene>
<sequence length="154" mass="16533">MFKKGNSKKISQPAPQPSSSNEKAEVNTLIGASTTLQGDINFSGVMRVDGEIHGNIVGENSNSILILSDNGKIIGELKVDNLIVNGAIEGNVYIGEKIELYPNAKITGDVHYNLLEMEVGAEVNGRMIREEVNKVELVAPGNAEIQIEGLETNT</sequence>
<organism evidence="3">
    <name type="scientific">uncultured Thiotrichaceae bacterium</name>
    <dbReference type="NCBI Taxonomy" id="298394"/>
    <lineage>
        <taxon>Bacteria</taxon>
        <taxon>Pseudomonadati</taxon>
        <taxon>Pseudomonadota</taxon>
        <taxon>Gammaproteobacteria</taxon>
        <taxon>Thiotrichales</taxon>
        <taxon>Thiotrichaceae</taxon>
        <taxon>environmental samples</taxon>
    </lineage>
</organism>
<reference evidence="3" key="1">
    <citation type="submission" date="2020-01" db="EMBL/GenBank/DDBJ databases">
        <authorList>
            <person name="Meier V. D."/>
            <person name="Meier V D."/>
        </authorList>
    </citation>
    <scope>NUCLEOTIDE SEQUENCE</scope>
    <source>
        <strain evidence="3">HLG_WM_MAG_07</strain>
    </source>
</reference>
<name>A0A6S6SYG5_9GAMM</name>
<evidence type="ECO:0000313" key="3">
    <source>
        <dbReference type="EMBL" id="CAA6809577.1"/>
    </source>
</evidence>
<dbReference type="PANTHER" id="PTHR35024">
    <property type="entry name" value="HYPOTHETICAL CYTOSOLIC PROTEIN"/>
    <property type="match status" value="1"/>
</dbReference>